<reference evidence="6 7" key="1">
    <citation type="journal article" date="2013" name="Genome Announc.">
        <title>Genome Sequence of Novosphingobium lindaniclasticum LE124T, Isolated from a Hexachlorocyclohexane Dumpsite.</title>
        <authorList>
            <person name="Saxena A."/>
            <person name="Nayyar N."/>
            <person name="Sangwan N."/>
            <person name="Kumari R."/>
            <person name="Khurana J.P."/>
            <person name="Lal R."/>
        </authorList>
    </citation>
    <scope>NUCLEOTIDE SEQUENCE [LARGE SCALE GENOMIC DNA]</scope>
    <source>
        <strain evidence="6 7">LE124</strain>
    </source>
</reference>
<evidence type="ECO:0000259" key="5">
    <source>
        <dbReference type="Pfam" id="PF18120"/>
    </source>
</evidence>
<feature type="domain" description="DUF5597" evidence="5">
    <location>
        <begin position="405"/>
        <end position="540"/>
    </location>
</feature>
<feature type="domain" description="Glycoside hydrolase family 42 N-terminal" evidence="4">
    <location>
        <begin position="86"/>
        <end position="229"/>
    </location>
</feature>
<dbReference type="Pfam" id="PF18120">
    <property type="entry name" value="DUF5597"/>
    <property type="match status" value="1"/>
</dbReference>
<dbReference type="PATRIC" id="fig|1096930.3.peg.3264"/>
<dbReference type="Gene3D" id="2.60.220.20">
    <property type="entry name" value="putative beta-Galactosidase from caulobacter crescentus"/>
    <property type="match status" value="1"/>
</dbReference>
<evidence type="ECO:0000259" key="4">
    <source>
        <dbReference type="Pfam" id="PF02449"/>
    </source>
</evidence>
<evidence type="ECO:0000256" key="1">
    <source>
        <dbReference type="ARBA" id="ARBA00022801"/>
    </source>
</evidence>
<dbReference type="eggNOG" id="COG1874">
    <property type="taxonomic scope" value="Bacteria"/>
</dbReference>
<keyword evidence="3" id="KW-0732">Signal</keyword>
<dbReference type="Proteomes" id="UP000015527">
    <property type="component" value="Unassembled WGS sequence"/>
</dbReference>
<feature type="chain" id="PRO_5004563453" description="Glycoside hydrolase" evidence="3">
    <location>
        <begin position="43"/>
        <end position="557"/>
    </location>
</feature>
<feature type="signal peptide" evidence="3">
    <location>
        <begin position="1"/>
        <end position="42"/>
    </location>
</feature>
<dbReference type="Pfam" id="PF02449">
    <property type="entry name" value="Glyco_hydro_42"/>
    <property type="match status" value="1"/>
</dbReference>
<dbReference type="Gene3D" id="3.20.20.80">
    <property type="entry name" value="Glycosidases"/>
    <property type="match status" value="1"/>
</dbReference>
<gene>
    <name evidence="6" type="ORF">L284_16450</name>
</gene>
<dbReference type="GO" id="GO:0009341">
    <property type="term" value="C:beta-galactosidase complex"/>
    <property type="evidence" value="ECO:0007669"/>
    <property type="project" value="InterPro"/>
</dbReference>
<protein>
    <recommendedName>
        <fullName evidence="8">Glycoside hydrolase</fullName>
    </recommendedName>
</protein>
<dbReference type="EMBL" id="ATHL01000102">
    <property type="protein sequence ID" value="EQB11556.1"/>
    <property type="molecule type" value="Genomic_DNA"/>
</dbReference>
<proteinExistence type="predicted"/>
<keyword evidence="7" id="KW-1185">Reference proteome</keyword>
<name>T0H5E4_9SPHN</name>
<comment type="caution">
    <text evidence="6">The sequence shown here is derived from an EMBL/GenBank/DDBJ whole genome shotgun (WGS) entry which is preliminary data.</text>
</comment>
<evidence type="ECO:0000256" key="2">
    <source>
        <dbReference type="ARBA" id="ARBA00023295"/>
    </source>
</evidence>
<dbReference type="GO" id="GO:0004565">
    <property type="term" value="F:beta-galactosidase activity"/>
    <property type="evidence" value="ECO:0007669"/>
    <property type="project" value="InterPro"/>
</dbReference>
<dbReference type="InterPro" id="IPR013529">
    <property type="entry name" value="Glyco_hydro_42_N"/>
</dbReference>
<evidence type="ECO:0008006" key="8">
    <source>
        <dbReference type="Google" id="ProtNLM"/>
    </source>
</evidence>
<dbReference type="SUPFAM" id="SSF51445">
    <property type="entry name" value="(Trans)glycosidases"/>
    <property type="match status" value="1"/>
</dbReference>
<accession>T0H5E4</accession>
<dbReference type="GO" id="GO:0005975">
    <property type="term" value="P:carbohydrate metabolic process"/>
    <property type="evidence" value="ECO:0007669"/>
    <property type="project" value="InterPro"/>
</dbReference>
<keyword evidence="2" id="KW-0326">Glycosidase</keyword>
<evidence type="ECO:0000313" key="6">
    <source>
        <dbReference type="EMBL" id="EQB11556.1"/>
    </source>
</evidence>
<organism evidence="6 7">
    <name type="scientific">Novosphingobium lindaniclasticum LE124</name>
    <dbReference type="NCBI Taxonomy" id="1096930"/>
    <lineage>
        <taxon>Bacteria</taxon>
        <taxon>Pseudomonadati</taxon>
        <taxon>Pseudomonadota</taxon>
        <taxon>Alphaproteobacteria</taxon>
        <taxon>Sphingomonadales</taxon>
        <taxon>Sphingomonadaceae</taxon>
        <taxon>Novosphingobium</taxon>
    </lineage>
</organism>
<dbReference type="AlphaFoldDB" id="T0H5E4"/>
<sequence>MQDKGFMPVMKTERSRGRVKGLRSIFAIALSALLAIASGAQAETPRIAEKNGRHALMVDGAPYLILGAQINNSSAWPDALPRVWPAMDALGVNTVEIPVGWEQIEPQEGRFDFTVVDTLLEQARARKLRLVLLWFATWKNTNPQYAPRWVKLDNHRFPRMVRPDGTLHYALSPFGTETLKADGKAFATLLRHLREADPRNTVIMVQVQNEPGSYGLPRDHSPAADAAFAAPVPAALQKRMKKPAGSWTALFGRDADLYFHAWHVARYIDTVAAAGKAEKPLPMYANAALPGDPFTWQDAKTYASGGPANTVIDVYKAAAPHLDIVAPDIYNPAHKAYVGFLDAYDRPDNALFVPETGHAKEYARYFFEAVGRGAIGWSPFGIDYTRYLPVFPATPKLEGEPLVPFAANYTLFKPFARLWAKLAFEGETWGAAEPEDPADEHRRVLKLGRYVAQVSFGRSDFGDGPPKGNAYPSGGVAIARIGPDEYLVTGYFARVEFALADPSLGNIIIDRVEEGSYDAKENWKFSRVWNGDQVDWGLNFTGASQILKVKLATYPKR</sequence>
<dbReference type="FunFam" id="3.20.20.80:FF:000135">
    <property type="entry name" value="Beta-galactosidase, putative, bgl35A"/>
    <property type="match status" value="1"/>
</dbReference>
<dbReference type="InterPro" id="IPR017853">
    <property type="entry name" value="GH"/>
</dbReference>
<evidence type="ECO:0000256" key="3">
    <source>
        <dbReference type="SAM" id="SignalP"/>
    </source>
</evidence>
<evidence type="ECO:0000313" key="7">
    <source>
        <dbReference type="Proteomes" id="UP000015527"/>
    </source>
</evidence>
<keyword evidence="1" id="KW-0378">Hydrolase</keyword>
<dbReference type="InterPro" id="IPR040719">
    <property type="entry name" value="DUF5597"/>
</dbReference>